<dbReference type="SMART" id="SM00165">
    <property type="entry name" value="UBA"/>
    <property type="match status" value="2"/>
</dbReference>
<dbReference type="InterPro" id="IPR009060">
    <property type="entry name" value="UBA-like_sf"/>
</dbReference>
<reference evidence="3 4" key="1">
    <citation type="journal article" date="2015" name="Genome Biol. Evol.">
        <title>Phylogenomic analyses indicate that early fungi evolved digesting cell walls of algal ancestors of land plants.</title>
        <authorList>
            <person name="Chang Y."/>
            <person name="Wang S."/>
            <person name="Sekimoto S."/>
            <person name="Aerts A.L."/>
            <person name="Choi C."/>
            <person name="Clum A."/>
            <person name="LaButti K.M."/>
            <person name="Lindquist E.A."/>
            <person name="Yee Ngan C."/>
            <person name="Ohm R.A."/>
            <person name="Salamov A.A."/>
            <person name="Grigoriev I.V."/>
            <person name="Spatafora J.W."/>
            <person name="Berbee M.L."/>
        </authorList>
    </citation>
    <scope>NUCLEOTIDE SEQUENCE [LARGE SCALE GENOMIC DNA]</scope>
    <source>
        <strain evidence="3 4">JEL478</strain>
    </source>
</reference>
<dbReference type="Gene3D" id="1.10.8.10">
    <property type="entry name" value="DNA helicase RuvA subunit, C-terminal domain"/>
    <property type="match status" value="2"/>
</dbReference>
<evidence type="ECO:0000313" key="3">
    <source>
        <dbReference type="EMBL" id="KXS21425.1"/>
    </source>
</evidence>
<feature type="region of interest" description="Disordered" evidence="1">
    <location>
        <begin position="56"/>
        <end position="90"/>
    </location>
</feature>
<protein>
    <recommendedName>
        <fullName evidence="2">UBA domain-containing protein</fullName>
    </recommendedName>
</protein>
<evidence type="ECO:0000313" key="4">
    <source>
        <dbReference type="Proteomes" id="UP000070544"/>
    </source>
</evidence>
<sequence length="228" mass="24346">MSYGGNDLGIDPRKYGTQLATLHRMGYRDDVLNLKALESVGGDPIEALAVLSGERPMPNLNLHSTSSSTPAPKLPSRQNTAGRLPQAPAVSIPPHLRSQVAQLQDMGFTDTARVLRALTDANGKVDDALEVLLRDQSANAPSTSSNRGRQQQTSQGQRPPPPPTEPPPRPRRDVDDLLGTLGLRTVGVGWGREGEMGGTRGTGEMVGNGEMGRCLTDGGNLPLFVRRD</sequence>
<accession>A0A139AYA0</accession>
<feature type="domain" description="UBA" evidence="2">
    <location>
        <begin position="91"/>
        <end position="135"/>
    </location>
</feature>
<name>A0A139AYA0_GONPJ</name>
<gene>
    <name evidence="3" type="ORF">M427DRAFT_319256</name>
</gene>
<feature type="compositionally biased region" description="Gly residues" evidence="1">
    <location>
        <begin position="188"/>
        <end position="210"/>
    </location>
</feature>
<feature type="region of interest" description="Disordered" evidence="1">
    <location>
        <begin position="188"/>
        <end position="211"/>
    </location>
</feature>
<feature type="compositionally biased region" description="Polar residues" evidence="1">
    <location>
        <begin position="61"/>
        <end position="81"/>
    </location>
</feature>
<feature type="compositionally biased region" description="Low complexity" evidence="1">
    <location>
        <begin position="147"/>
        <end position="157"/>
    </location>
</feature>
<evidence type="ECO:0000259" key="2">
    <source>
        <dbReference type="PROSITE" id="PS50030"/>
    </source>
</evidence>
<feature type="region of interest" description="Disordered" evidence="1">
    <location>
        <begin position="136"/>
        <end position="175"/>
    </location>
</feature>
<dbReference type="Proteomes" id="UP000070544">
    <property type="component" value="Unassembled WGS sequence"/>
</dbReference>
<proteinExistence type="predicted"/>
<dbReference type="OrthoDB" id="267397at2759"/>
<dbReference type="PROSITE" id="PS50030">
    <property type="entry name" value="UBA"/>
    <property type="match status" value="1"/>
</dbReference>
<evidence type="ECO:0000256" key="1">
    <source>
        <dbReference type="SAM" id="MobiDB-lite"/>
    </source>
</evidence>
<dbReference type="EMBL" id="KQ965733">
    <property type="protein sequence ID" value="KXS21425.1"/>
    <property type="molecule type" value="Genomic_DNA"/>
</dbReference>
<dbReference type="AlphaFoldDB" id="A0A139AYA0"/>
<feature type="compositionally biased region" description="Polar residues" evidence="1">
    <location>
        <begin position="136"/>
        <end position="146"/>
    </location>
</feature>
<keyword evidence="4" id="KW-1185">Reference proteome</keyword>
<dbReference type="InterPro" id="IPR015940">
    <property type="entry name" value="UBA"/>
</dbReference>
<feature type="compositionally biased region" description="Pro residues" evidence="1">
    <location>
        <begin position="158"/>
        <end position="167"/>
    </location>
</feature>
<dbReference type="SUPFAM" id="SSF46934">
    <property type="entry name" value="UBA-like"/>
    <property type="match status" value="2"/>
</dbReference>
<organism evidence="3 4">
    <name type="scientific">Gonapodya prolifera (strain JEL478)</name>
    <name type="common">Monoblepharis prolifera</name>
    <dbReference type="NCBI Taxonomy" id="1344416"/>
    <lineage>
        <taxon>Eukaryota</taxon>
        <taxon>Fungi</taxon>
        <taxon>Fungi incertae sedis</taxon>
        <taxon>Chytridiomycota</taxon>
        <taxon>Chytridiomycota incertae sedis</taxon>
        <taxon>Monoblepharidomycetes</taxon>
        <taxon>Monoblepharidales</taxon>
        <taxon>Gonapodyaceae</taxon>
        <taxon>Gonapodya</taxon>
    </lineage>
</organism>